<feature type="transmembrane region" description="Helical" evidence="1">
    <location>
        <begin position="257"/>
        <end position="278"/>
    </location>
</feature>
<keyword evidence="1" id="KW-0812">Transmembrane</keyword>
<dbReference type="EMBL" id="REGN01006310">
    <property type="protein sequence ID" value="RNA10048.1"/>
    <property type="molecule type" value="Genomic_DNA"/>
</dbReference>
<keyword evidence="1" id="KW-0472">Membrane</keyword>
<reference evidence="3 4" key="1">
    <citation type="journal article" date="2018" name="Sci. Rep.">
        <title>Genomic signatures of local adaptation to the degree of environmental predictability in rotifers.</title>
        <authorList>
            <person name="Franch-Gras L."/>
            <person name="Hahn C."/>
            <person name="Garcia-Roger E.M."/>
            <person name="Carmona M.J."/>
            <person name="Serra M."/>
            <person name="Gomez A."/>
        </authorList>
    </citation>
    <scope>NUCLEOTIDE SEQUENCE [LARGE SCALE GENOMIC DNA]</scope>
    <source>
        <strain evidence="3">HYR1</strain>
    </source>
</reference>
<feature type="signal peptide" evidence="2">
    <location>
        <begin position="1"/>
        <end position="21"/>
    </location>
</feature>
<feature type="transmembrane region" description="Helical" evidence="1">
    <location>
        <begin position="290"/>
        <end position="309"/>
    </location>
</feature>
<accession>A0A3M7QGH3</accession>
<proteinExistence type="predicted"/>
<keyword evidence="2" id="KW-0732">Signal</keyword>
<evidence type="ECO:0000256" key="1">
    <source>
        <dbReference type="SAM" id="Phobius"/>
    </source>
</evidence>
<comment type="caution">
    <text evidence="3">The sequence shown here is derived from an EMBL/GenBank/DDBJ whole genome shotgun (WGS) entry which is preliminary data.</text>
</comment>
<organism evidence="3 4">
    <name type="scientific">Brachionus plicatilis</name>
    <name type="common">Marine rotifer</name>
    <name type="synonym">Brachionus muelleri</name>
    <dbReference type="NCBI Taxonomy" id="10195"/>
    <lineage>
        <taxon>Eukaryota</taxon>
        <taxon>Metazoa</taxon>
        <taxon>Spiralia</taxon>
        <taxon>Gnathifera</taxon>
        <taxon>Rotifera</taxon>
        <taxon>Eurotatoria</taxon>
        <taxon>Monogononta</taxon>
        <taxon>Pseudotrocha</taxon>
        <taxon>Ploima</taxon>
        <taxon>Brachionidae</taxon>
        <taxon>Brachionus</taxon>
    </lineage>
</organism>
<gene>
    <name evidence="3" type="ORF">BpHYR1_040336</name>
</gene>
<evidence type="ECO:0000313" key="4">
    <source>
        <dbReference type="Proteomes" id="UP000276133"/>
    </source>
</evidence>
<dbReference type="Proteomes" id="UP000276133">
    <property type="component" value="Unassembled WGS sequence"/>
</dbReference>
<sequence length="431" mass="50064">MLINFILHVFCLILKISSAFGNKNRNYIAQFDNGLHSIPTVECTDNEVDGIFSHVISIIFAFSVKYLPNVCPFVFKNTDLNSLEFHGITKSFLSFNQLDFDDTQDLGQLNSSIYFSLNFYFYKGKLTKRMMIFRNATNLRIHGMVDKIESESFYSTNIRTINFEIDNEIRFLSQGIEWMLGLNADLKANLNCKFEQMIQRCNLYKKPDLILTKTVILYYSEKLDISFVSNSLSLYILIKVVLFHNKNLNEVFFKIEAFMIANCSVNLLYLLTRFIYLLKKCVYPNSINQVVLAFCILIYIVILIASEIITTRINDQPYGLDVLENFNEYPNRKYFFANYLSPIQPISLNSPTNSSIIVLIFTIVNIATDNILTMILFCSAEMMILLKYYPFLNSFEPGSYVGYLTYIINIFWKINFAAIEMLITEAFTVFY</sequence>
<evidence type="ECO:0000313" key="3">
    <source>
        <dbReference type="EMBL" id="RNA10048.1"/>
    </source>
</evidence>
<feature type="chain" id="PRO_5017968559" evidence="2">
    <location>
        <begin position="22"/>
        <end position="431"/>
    </location>
</feature>
<evidence type="ECO:0000256" key="2">
    <source>
        <dbReference type="SAM" id="SignalP"/>
    </source>
</evidence>
<keyword evidence="4" id="KW-1185">Reference proteome</keyword>
<dbReference type="OrthoDB" id="10230340at2759"/>
<protein>
    <submittedName>
        <fullName evidence="3">Uncharacterized protein</fullName>
    </submittedName>
</protein>
<dbReference type="AlphaFoldDB" id="A0A3M7QGH3"/>
<feature type="transmembrane region" description="Helical" evidence="1">
    <location>
        <begin position="356"/>
        <end position="378"/>
    </location>
</feature>
<keyword evidence="1" id="KW-1133">Transmembrane helix</keyword>
<name>A0A3M7QGH3_BRAPC</name>